<evidence type="ECO:0000313" key="7">
    <source>
        <dbReference type="EMBL" id="WCO66014.1"/>
    </source>
</evidence>
<keyword evidence="5" id="KW-0408">Iron</keyword>
<keyword evidence="8" id="KW-1185">Reference proteome</keyword>
<dbReference type="PRINTS" id="PR00359">
    <property type="entry name" value="BP450"/>
</dbReference>
<dbReference type="EMBL" id="CP116942">
    <property type="protein sequence ID" value="WCO66014.1"/>
    <property type="molecule type" value="Genomic_DNA"/>
</dbReference>
<dbReference type="Proteomes" id="UP001216390">
    <property type="component" value="Chromosome"/>
</dbReference>
<evidence type="ECO:0000256" key="1">
    <source>
        <dbReference type="ARBA" id="ARBA00010617"/>
    </source>
</evidence>
<dbReference type="CDD" id="cd11033">
    <property type="entry name" value="CYP142-like"/>
    <property type="match status" value="1"/>
</dbReference>
<accession>A0AAE9Y814</accession>
<sequence>MTDTVLDGMDFTSPDLYAERVPLEEFALLRRTAPVWWNAQNRQDHSFDDGGFWVLSRHADVKAVSTAREGWSTAENGSLIAFEGDIGREAIELQRSLLINMDPPHHTQVRGVISQGCFTPRAIAKLEDGLRERAHRIVAEALARGDGDFVTDVACELPLQALSDVVGFPEEDRAKIFDWSNQMIGSTDPDFEGHGEVAAAELMAYAYAMGEERRACPMGDVATRLVEADSPDGALTPEEFGYFVLILAVAGNETTRNAITHGMQAFFDHPDQWERFKAERPATTADEIIRWATPVVAFQRTATADTVVGGQEIREGQRVGLFYASANRDEAVFTDPDHFDVGRDPNPHVGFGGGGAHYCIGANLARMEINLMFEAIADQMPDIRPLGPPKRLRLGWLSGVKELPVAYR</sequence>
<dbReference type="Pfam" id="PF00067">
    <property type="entry name" value="p450"/>
    <property type="match status" value="1"/>
</dbReference>
<evidence type="ECO:0000256" key="6">
    <source>
        <dbReference type="ARBA" id="ARBA00023033"/>
    </source>
</evidence>
<dbReference type="FunFam" id="1.10.630.10:FF:000018">
    <property type="entry name" value="Cytochrome P450 monooxygenase"/>
    <property type="match status" value="1"/>
</dbReference>
<evidence type="ECO:0000256" key="4">
    <source>
        <dbReference type="ARBA" id="ARBA00023002"/>
    </source>
</evidence>
<dbReference type="GO" id="GO:0036199">
    <property type="term" value="F:cholest-4-en-3-one 26-monooxygenase activity"/>
    <property type="evidence" value="ECO:0007669"/>
    <property type="project" value="TreeGrafter"/>
</dbReference>
<keyword evidence="6" id="KW-0503">Monooxygenase</keyword>
<proteinExistence type="inferred from homology"/>
<dbReference type="InterPro" id="IPR036396">
    <property type="entry name" value="Cyt_P450_sf"/>
</dbReference>
<organism evidence="7 8">
    <name type="scientific">Iamia majanohamensis</name>
    <dbReference type="NCBI Taxonomy" id="467976"/>
    <lineage>
        <taxon>Bacteria</taxon>
        <taxon>Bacillati</taxon>
        <taxon>Actinomycetota</taxon>
        <taxon>Acidimicrobiia</taxon>
        <taxon>Acidimicrobiales</taxon>
        <taxon>Iamiaceae</taxon>
        <taxon>Iamia</taxon>
    </lineage>
</organism>
<dbReference type="GO" id="GO:0020037">
    <property type="term" value="F:heme binding"/>
    <property type="evidence" value="ECO:0007669"/>
    <property type="project" value="InterPro"/>
</dbReference>
<dbReference type="PANTHER" id="PTHR46696:SF4">
    <property type="entry name" value="BIOTIN BIOSYNTHESIS CYTOCHROME P450"/>
    <property type="match status" value="1"/>
</dbReference>
<dbReference type="InterPro" id="IPR001128">
    <property type="entry name" value="Cyt_P450"/>
</dbReference>
<dbReference type="GO" id="GO:0006707">
    <property type="term" value="P:cholesterol catabolic process"/>
    <property type="evidence" value="ECO:0007669"/>
    <property type="project" value="TreeGrafter"/>
</dbReference>
<evidence type="ECO:0000256" key="5">
    <source>
        <dbReference type="ARBA" id="ARBA00023004"/>
    </source>
</evidence>
<reference evidence="7" key="1">
    <citation type="submission" date="2023-01" db="EMBL/GenBank/DDBJ databases">
        <title>The diversity of Class Acidimicrobiia in South China Sea sediment environments and the proposal of Iamia marina sp. nov., a novel species of the genus Iamia.</title>
        <authorList>
            <person name="He Y."/>
            <person name="Tian X."/>
        </authorList>
    </citation>
    <scope>NUCLEOTIDE SEQUENCE</scope>
    <source>
        <strain evidence="7">DSM 19957</strain>
    </source>
</reference>
<gene>
    <name evidence="7" type="ORF">PO878_16050</name>
</gene>
<keyword evidence="2" id="KW-0349">Heme</keyword>
<dbReference type="PANTHER" id="PTHR46696">
    <property type="entry name" value="P450, PUTATIVE (EUROFUNG)-RELATED"/>
    <property type="match status" value="1"/>
</dbReference>
<dbReference type="AlphaFoldDB" id="A0AAE9Y814"/>
<evidence type="ECO:0000256" key="3">
    <source>
        <dbReference type="ARBA" id="ARBA00022723"/>
    </source>
</evidence>
<dbReference type="GO" id="GO:0005506">
    <property type="term" value="F:iron ion binding"/>
    <property type="evidence" value="ECO:0007669"/>
    <property type="project" value="InterPro"/>
</dbReference>
<dbReference type="InterPro" id="IPR002397">
    <property type="entry name" value="Cyt_P450_B"/>
</dbReference>
<name>A0AAE9Y814_9ACTN</name>
<dbReference type="GO" id="GO:0008395">
    <property type="term" value="F:steroid hydroxylase activity"/>
    <property type="evidence" value="ECO:0007669"/>
    <property type="project" value="TreeGrafter"/>
</dbReference>
<dbReference type="SUPFAM" id="SSF48264">
    <property type="entry name" value="Cytochrome P450"/>
    <property type="match status" value="1"/>
</dbReference>
<keyword evidence="4" id="KW-0560">Oxidoreductase</keyword>
<comment type="similarity">
    <text evidence="1">Belongs to the cytochrome P450 family.</text>
</comment>
<keyword evidence="3" id="KW-0479">Metal-binding</keyword>
<dbReference type="Gene3D" id="1.10.630.10">
    <property type="entry name" value="Cytochrome P450"/>
    <property type="match status" value="1"/>
</dbReference>
<dbReference type="KEGG" id="ima:PO878_16050"/>
<protein>
    <submittedName>
        <fullName evidence="7">Cytochrome P450</fullName>
    </submittedName>
</protein>
<evidence type="ECO:0000256" key="2">
    <source>
        <dbReference type="ARBA" id="ARBA00022617"/>
    </source>
</evidence>
<evidence type="ECO:0000313" key="8">
    <source>
        <dbReference type="Proteomes" id="UP001216390"/>
    </source>
</evidence>